<keyword evidence="6 10" id="KW-0119">Carbohydrate metabolism</keyword>
<keyword evidence="3 15" id="KW-0858">Xylan degradation</keyword>
<keyword evidence="7 10" id="KW-0326">Glycosidase</keyword>
<dbReference type="SMR" id="A0A9P2WPF6"/>
<accession>A0A9P2WPF6</accession>
<dbReference type="GO" id="GO:0031176">
    <property type="term" value="F:endo-1,4-beta-xylanase activity"/>
    <property type="evidence" value="ECO:0007669"/>
    <property type="project" value="UniProtKB-EC"/>
</dbReference>
<dbReference type="PANTHER" id="PTHR31490">
    <property type="entry name" value="GLYCOSYL HYDROLASE"/>
    <property type="match status" value="1"/>
</dbReference>
<feature type="signal peptide" evidence="12">
    <location>
        <begin position="1"/>
        <end position="38"/>
    </location>
</feature>
<comment type="catalytic activity">
    <reaction evidence="1 10">
        <text>Endohydrolysis of (1-&gt;4)-beta-D-xylosidic linkages in xylans.</text>
        <dbReference type="EC" id="3.2.1.8"/>
    </reaction>
</comment>
<dbReference type="EC" id="3.2.1.8" evidence="10"/>
<dbReference type="PANTHER" id="PTHR31490:SF88">
    <property type="entry name" value="BETA-XYLANASE"/>
    <property type="match status" value="1"/>
</dbReference>
<proteinExistence type="inferred from homology"/>
<feature type="domain" description="CBM2" evidence="13">
    <location>
        <begin position="384"/>
        <end position="491"/>
    </location>
</feature>
<evidence type="ECO:0000259" key="13">
    <source>
        <dbReference type="PROSITE" id="PS51173"/>
    </source>
</evidence>
<gene>
    <name evidence="15" type="ORF">TM51_15016</name>
</gene>
<keyword evidence="8 10" id="KW-0624">Polysaccharide degradation</keyword>
<dbReference type="PROSITE" id="PS00561">
    <property type="entry name" value="CBM2_A"/>
    <property type="match status" value="1"/>
</dbReference>
<dbReference type="PRINTS" id="PR00134">
    <property type="entry name" value="GLHYDRLASE10"/>
</dbReference>
<dbReference type="SUPFAM" id="SSF49384">
    <property type="entry name" value="Carbohydrate-binding domain"/>
    <property type="match status" value="1"/>
</dbReference>
<keyword evidence="5 10" id="KW-0378">Hydrolase</keyword>
<comment type="similarity">
    <text evidence="2 10">Belongs to the glycosyl hydrolase 10 (cellulase F) family.</text>
</comment>
<name>A0A9P2WPF6_THEFU</name>
<dbReference type="InterPro" id="IPR017853">
    <property type="entry name" value="GH"/>
</dbReference>
<dbReference type="PROSITE" id="PS00591">
    <property type="entry name" value="GH10_1"/>
    <property type="match status" value="1"/>
</dbReference>
<dbReference type="InterPro" id="IPR001000">
    <property type="entry name" value="GH10_dom"/>
</dbReference>
<feature type="region of interest" description="Disordered" evidence="11">
    <location>
        <begin position="357"/>
        <end position="391"/>
    </location>
</feature>
<dbReference type="InterPro" id="IPR044846">
    <property type="entry name" value="GH10"/>
</dbReference>
<dbReference type="InterPro" id="IPR018366">
    <property type="entry name" value="CBM2_CS"/>
</dbReference>
<feature type="domain" description="GH10" evidence="14">
    <location>
        <begin position="36"/>
        <end position="352"/>
    </location>
</feature>
<organism evidence="15 16">
    <name type="scientific">Thermobifida fusca TM51</name>
    <dbReference type="NCBI Taxonomy" id="1169414"/>
    <lineage>
        <taxon>Bacteria</taxon>
        <taxon>Bacillati</taxon>
        <taxon>Actinomycetota</taxon>
        <taxon>Actinomycetes</taxon>
        <taxon>Streptosporangiales</taxon>
        <taxon>Nocardiopsidaceae</taxon>
        <taxon>Thermobifida</taxon>
    </lineage>
</organism>
<dbReference type="RefSeq" id="WP_011293346.1">
    <property type="nucleotide sequence ID" value="NZ_AOSG01000086.1"/>
</dbReference>
<dbReference type="PROSITE" id="PS51173">
    <property type="entry name" value="CBM2"/>
    <property type="match status" value="1"/>
</dbReference>
<feature type="active site" description="Nucleophile" evidence="9">
    <location>
        <position position="274"/>
    </location>
</feature>
<dbReference type="InterPro" id="IPR012291">
    <property type="entry name" value="CBM2_carb-bd_dom_sf"/>
</dbReference>
<dbReference type="InterPro" id="IPR008965">
    <property type="entry name" value="CBM2/CBM3_carb-bd_dom_sf"/>
</dbReference>
<evidence type="ECO:0000256" key="3">
    <source>
        <dbReference type="ARBA" id="ARBA00022651"/>
    </source>
</evidence>
<protein>
    <recommendedName>
        <fullName evidence="10">Beta-xylanase</fullName>
        <ecNumber evidence="10">3.2.1.8</ecNumber>
    </recommendedName>
</protein>
<dbReference type="Proteomes" id="UP000014184">
    <property type="component" value="Unassembled WGS sequence"/>
</dbReference>
<dbReference type="GO" id="GO:0030247">
    <property type="term" value="F:polysaccharide binding"/>
    <property type="evidence" value="ECO:0007669"/>
    <property type="project" value="UniProtKB-UniRule"/>
</dbReference>
<feature type="compositionally biased region" description="Gly residues" evidence="11">
    <location>
        <begin position="357"/>
        <end position="388"/>
    </location>
</feature>
<dbReference type="Pfam" id="PF00553">
    <property type="entry name" value="CBM_2"/>
    <property type="match status" value="1"/>
</dbReference>
<evidence type="ECO:0000256" key="7">
    <source>
        <dbReference type="ARBA" id="ARBA00023295"/>
    </source>
</evidence>
<comment type="caution">
    <text evidence="15">The sequence shown here is derived from an EMBL/GenBank/DDBJ whole genome shotgun (WGS) entry which is preliminary data.</text>
</comment>
<evidence type="ECO:0000256" key="4">
    <source>
        <dbReference type="ARBA" id="ARBA00022729"/>
    </source>
</evidence>
<dbReference type="InterPro" id="IPR001919">
    <property type="entry name" value="CBD2"/>
</dbReference>
<keyword evidence="4 12" id="KW-0732">Signal</keyword>
<evidence type="ECO:0000256" key="12">
    <source>
        <dbReference type="SAM" id="SignalP"/>
    </source>
</evidence>
<evidence type="ECO:0000256" key="8">
    <source>
        <dbReference type="ARBA" id="ARBA00023326"/>
    </source>
</evidence>
<evidence type="ECO:0000259" key="14">
    <source>
        <dbReference type="PROSITE" id="PS51760"/>
    </source>
</evidence>
<keyword evidence="16" id="KW-1185">Reference proteome</keyword>
<dbReference type="SMART" id="SM00633">
    <property type="entry name" value="Glyco_10"/>
    <property type="match status" value="1"/>
</dbReference>
<dbReference type="Gene3D" id="3.20.20.80">
    <property type="entry name" value="Glycosidases"/>
    <property type="match status" value="1"/>
</dbReference>
<dbReference type="EMBL" id="AOSG01000086">
    <property type="protein sequence ID" value="EOR70069.1"/>
    <property type="molecule type" value="Genomic_DNA"/>
</dbReference>
<feature type="chain" id="PRO_5040267763" description="Beta-xylanase" evidence="12">
    <location>
        <begin position="39"/>
        <end position="491"/>
    </location>
</feature>
<dbReference type="GO" id="GO:0045493">
    <property type="term" value="P:xylan catabolic process"/>
    <property type="evidence" value="ECO:0007669"/>
    <property type="project" value="UniProtKB-KW"/>
</dbReference>
<evidence type="ECO:0000313" key="15">
    <source>
        <dbReference type="EMBL" id="EOR70069.1"/>
    </source>
</evidence>
<sequence length="491" mass="53185">MTETRHRPSRRARRSLSLLLTSALTAAGLLVTAAPAQAESTLRELAAQNGGRHFGTAIAYSPLNSDAQYRNIAATQFSAITHENEMKWESLEPQRGQYNWSQADNIINFAKANNQIVRGHTLVWHSQLPSWLNNGGFSGSQLRSIMENHIEVVAGRYRGDVYAWDVVNEAFNEDGTLRDSIWYRGMGRDYIAHAFRKAHEVDPDAKLYINDYNIEGINAKSNGLYNLVVDLLRDGVPIHGIGIQSHLIVGQVPSTFQQNIQRFADLGLDVAITELDIRMQMPADQYKLQQQARDYEAVVNACLAVTRCIGITVWGIDDERSWVPYTFPGEGAPLLYDGQYNRKPAWYAVYEALGGDSSGGGPGEPGGPGGPGEPGGPGGPGEPGGPGDGTCAVNYTVVNDWGHGMQGAITVSNTGSSPINNWTLQFSFSGVNISNGWNGEWSQSGSQITVRAPAWNSTLQPGQSVELGFVADKTGNVSPPSQFTLNGATCS</sequence>
<evidence type="ECO:0000256" key="6">
    <source>
        <dbReference type="ARBA" id="ARBA00023277"/>
    </source>
</evidence>
<dbReference type="Pfam" id="PF00331">
    <property type="entry name" value="Glyco_hydro_10"/>
    <property type="match status" value="1"/>
</dbReference>
<dbReference type="AlphaFoldDB" id="A0A9P2WPF6"/>
<evidence type="ECO:0000256" key="1">
    <source>
        <dbReference type="ARBA" id="ARBA00000681"/>
    </source>
</evidence>
<dbReference type="PROSITE" id="PS51760">
    <property type="entry name" value="GH10_2"/>
    <property type="match status" value="1"/>
</dbReference>
<evidence type="ECO:0000256" key="9">
    <source>
        <dbReference type="PROSITE-ProRule" id="PRU10061"/>
    </source>
</evidence>
<evidence type="ECO:0000256" key="11">
    <source>
        <dbReference type="SAM" id="MobiDB-lite"/>
    </source>
</evidence>
<evidence type="ECO:0000313" key="16">
    <source>
        <dbReference type="Proteomes" id="UP000014184"/>
    </source>
</evidence>
<evidence type="ECO:0000256" key="5">
    <source>
        <dbReference type="ARBA" id="ARBA00022801"/>
    </source>
</evidence>
<reference evidence="15 16" key="1">
    <citation type="journal article" date="2013" name="Genome Announc.">
        <title>Draft Genome Sequence of the Lignocellulose Decomposer Thermobifida fusca Strain TM51.</title>
        <authorList>
            <person name="Toth A."/>
            <person name="Barna T."/>
            <person name="Nagy I."/>
            <person name="Horvath B."/>
            <person name="Nagy I."/>
            <person name="Tancsics A."/>
            <person name="Kriszt B."/>
            <person name="Baka E."/>
            <person name="Fekete C."/>
            <person name="Kukolya J."/>
        </authorList>
    </citation>
    <scope>NUCLEOTIDE SEQUENCE [LARGE SCALE GENOMIC DNA]</scope>
    <source>
        <strain evidence="15 16">TM51</strain>
    </source>
</reference>
<dbReference type="SUPFAM" id="SSF51445">
    <property type="entry name" value="(Trans)glycosidases"/>
    <property type="match status" value="1"/>
</dbReference>
<dbReference type="InterPro" id="IPR031158">
    <property type="entry name" value="GH10_AS"/>
</dbReference>
<evidence type="ECO:0000256" key="2">
    <source>
        <dbReference type="ARBA" id="ARBA00007495"/>
    </source>
</evidence>
<evidence type="ECO:0000256" key="10">
    <source>
        <dbReference type="RuleBase" id="RU361174"/>
    </source>
</evidence>
<dbReference type="SMART" id="SM00637">
    <property type="entry name" value="CBD_II"/>
    <property type="match status" value="1"/>
</dbReference>
<dbReference type="Gene3D" id="2.60.40.290">
    <property type="match status" value="1"/>
</dbReference>